<keyword evidence="1" id="KW-0175">Coiled coil</keyword>
<comment type="caution">
    <text evidence="3">The sequence shown here is derived from an EMBL/GenBank/DDBJ whole genome shotgun (WGS) entry which is preliminary data.</text>
</comment>
<dbReference type="Proteomes" id="UP000664844">
    <property type="component" value="Unassembled WGS sequence"/>
</dbReference>
<dbReference type="Gene3D" id="1.10.10.1770">
    <property type="entry name" value="Gun4-like"/>
    <property type="match status" value="1"/>
</dbReference>
<dbReference type="InterPro" id="IPR037215">
    <property type="entry name" value="GUN4-like_sf"/>
</dbReference>
<gene>
    <name evidence="3" type="ORF">J0895_09885</name>
</gene>
<organism evidence="3 4">
    <name type="scientific">Phormidium pseudopriestleyi FRX01</name>
    <dbReference type="NCBI Taxonomy" id="1759528"/>
    <lineage>
        <taxon>Bacteria</taxon>
        <taxon>Bacillati</taxon>
        <taxon>Cyanobacteriota</taxon>
        <taxon>Cyanophyceae</taxon>
        <taxon>Oscillatoriophycideae</taxon>
        <taxon>Oscillatoriales</taxon>
        <taxon>Oscillatoriaceae</taxon>
        <taxon>Phormidium</taxon>
    </lineage>
</organism>
<dbReference type="Gene3D" id="1.25.40.620">
    <property type="match status" value="1"/>
</dbReference>
<evidence type="ECO:0000313" key="4">
    <source>
        <dbReference type="Proteomes" id="UP000664844"/>
    </source>
</evidence>
<name>A0ABS3FQM4_9CYAN</name>
<dbReference type="PANTHER" id="PTHR34800:SF1">
    <property type="entry name" value="TETRAPYRROLE-BINDING PROTEIN, CHLOROPLASTIC"/>
    <property type="match status" value="1"/>
</dbReference>
<dbReference type="RefSeq" id="WP_207087934.1">
    <property type="nucleotide sequence ID" value="NZ_JAFLQW010000272.1"/>
</dbReference>
<feature type="domain" description="GUN4-like" evidence="2">
    <location>
        <begin position="159"/>
        <end position="280"/>
    </location>
</feature>
<dbReference type="EMBL" id="JAFLQW010000272">
    <property type="protein sequence ID" value="MBO0349410.1"/>
    <property type="molecule type" value="Genomic_DNA"/>
</dbReference>
<keyword evidence="4" id="KW-1185">Reference proteome</keyword>
<protein>
    <submittedName>
        <fullName evidence="3">GUN4 domain-containing protein</fullName>
    </submittedName>
</protein>
<dbReference type="CDD" id="cd16383">
    <property type="entry name" value="GUN4"/>
    <property type="match status" value="1"/>
</dbReference>
<evidence type="ECO:0000259" key="2">
    <source>
        <dbReference type="Pfam" id="PF05419"/>
    </source>
</evidence>
<evidence type="ECO:0000313" key="3">
    <source>
        <dbReference type="EMBL" id="MBO0349410.1"/>
    </source>
</evidence>
<evidence type="ECO:0000256" key="1">
    <source>
        <dbReference type="SAM" id="Coils"/>
    </source>
</evidence>
<dbReference type="PANTHER" id="PTHR34800">
    <property type="entry name" value="TETRAPYRROLE-BINDING PROTEIN, CHLOROPLASTIC"/>
    <property type="match status" value="1"/>
</dbReference>
<accession>A0ABS3FQM4</accession>
<dbReference type="InterPro" id="IPR008629">
    <property type="entry name" value="GUN4-like"/>
</dbReference>
<feature type="coiled-coil region" evidence="1">
    <location>
        <begin position="67"/>
        <end position="112"/>
    </location>
</feature>
<reference evidence="3 4" key="1">
    <citation type="submission" date="2021-03" db="EMBL/GenBank/DDBJ databases">
        <title>Metabolic Capacity of the Antarctic Cyanobacterium Phormidium pseudopriestleyi that Sustains Oxygenic Photosynthesis in the Presence of Hydrogen Sulfide.</title>
        <authorList>
            <person name="Lumian J.E."/>
            <person name="Jungblut A.D."/>
            <person name="Dillon M.L."/>
            <person name="Hawes I."/>
            <person name="Doran P.T."/>
            <person name="Mackey T.J."/>
            <person name="Dick G.J."/>
            <person name="Grettenberger C.L."/>
            <person name="Sumner D.Y."/>
        </authorList>
    </citation>
    <scope>NUCLEOTIDE SEQUENCE [LARGE SCALE GENOMIC DNA]</scope>
    <source>
        <strain evidence="3 4">FRX01</strain>
    </source>
</reference>
<sequence length="309" mass="36335">MINYCPVCDTEYVECETQRCLNCGWDLTPIPGSQGSKLRKAFLEKQQTQINWARKIWTRNEMQEEFKHQNLSEKSNYSDELSRLENQFNERFNQVTIQLQEAREERAYLQSQLEWISAYLQGVNFQQIETVLNQVSDWMQGSTVIPTQEESLEPFYPSSEVGIDYSRLMNLLSKGKWRKADEETWAIALKAAVREEEGWLSVEDLAKFPKTDLATLDWIWDYYSHGQFGLRVQQQIWEAVQGDYTEFCDRVRWRVQDNWIYYDELDFSLEAVPGHLPAIAWRKRSCYGVGKSTAQEALIALFDSLQNIQ</sequence>
<dbReference type="Pfam" id="PF05419">
    <property type="entry name" value="GUN4"/>
    <property type="match status" value="1"/>
</dbReference>
<proteinExistence type="predicted"/>
<dbReference type="SUPFAM" id="SSF140869">
    <property type="entry name" value="GUN4-like"/>
    <property type="match status" value="1"/>
</dbReference>